<evidence type="ECO:0000313" key="1">
    <source>
        <dbReference type="EMBL" id="ANJ76493.1"/>
    </source>
</evidence>
<dbReference type="EMBL" id="CP016024">
    <property type="protein sequence ID" value="ANJ76493.1"/>
    <property type="molecule type" value="Genomic_DNA"/>
</dbReference>
<keyword evidence="2" id="KW-1185">Reference proteome</keyword>
<organism evidence="1 2">
    <name type="scientific">Ralstonia insidiosa</name>
    <dbReference type="NCBI Taxonomy" id="190721"/>
    <lineage>
        <taxon>Bacteria</taxon>
        <taxon>Pseudomonadati</taxon>
        <taxon>Pseudomonadota</taxon>
        <taxon>Betaproteobacteria</taxon>
        <taxon>Burkholderiales</taxon>
        <taxon>Burkholderiaceae</taxon>
        <taxon>Ralstonia</taxon>
    </lineage>
</organism>
<geneLocation type="plasmid" evidence="2">
    <name>pri-1</name>
</geneLocation>
<proteinExistence type="predicted"/>
<dbReference type="Proteomes" id="UP000078572">
    <property type="component" value="Plasmid pRI-1"/>
</dbReference>
<accession>A0A192A826</accession>
<dbReference type="OrthoDB" id="9133600at2"/>
<protein>
    <submittedName>
        <fullName evidence="1">Uncharacterized protein</fullName>
    </submittedName>
</protein>
<dbReference type="AlphaFoldDB" id="A0A192A826"/>
<name>A0A192A826_9RALS</name>
<reference evidence="2" key="1">
    <citation type="submission" date="2016-06" db="EMBL/GenBank/DDBJ databases">
        <authorList>
            <person name="Xu Y."/>
            <person name="Nagy A."/>
            <person name="Yan X."/>
            <person name="Kim S.W."/>
            <person name="Haley B."/>
            <person name="Liu N.T."/>
            <person name="Nou X."/>
        </authorList>
    </citation>
    <scope>NUCLEOTIDE SEQUENCE [LARGE SCALE GENOMIC DNA]</scope>
    <source>
        <strain evidence="2">ATCC 49129</strain>
        <plasmid evidence="2">pri-1</plasmid>
    </source>
</reference>
<sequence length="64" mass="7257">MPVPQYWIDAVKHETAVDLLKEALGKLNDKPWEDPTLLHARICEYLGQPVKYADAVVLVRTGKI</sequence>
<keyword evidence="1" id="KW-0614">Plasmid</keyword>
<gene>
    <name evidence="1" type="ORF">A9Y76_28300</name>
</gene>
<dbReference type="GeneID" id="61529933"/>
<dbReference type="RefSeq" id="WP_024979574.1">
    <property type="nucleotide sequence ID" value="NZ_CP016024.1"/>
</dbReference>
<evidence type="ECO:0000313" key="2">
    <source>
        <dbReference type="Proteomes" id="UP000078572"/>
    </source>
</evidence>